<keyword evidence="2" id="KW-0472">Membrane</keyword>
<reference evidence="3" key="1">
    <citation type="submission" date="2015-04" db="UniProtKB">
        <authorList>
            <consortium name="EnsemblPlants"/>
        </authorList>
    </citation>
    <scope>IDENTIFICATION</scope>
</reference>
<dbReference type="Gramene" id="OGLUM12G09640.1">
    <property type="protein sequence ID" value="OGLUM12G09640.1"/>
    <property type="gene ID" value="OGLUM12G09640"/>
</dbReference>
<keyword evidence="2" id="KW-0812">Transmembrane</keyword>
<evidence type="ECO:0000313" key="3">
    <source>
        <dbReference type="EnsemblPlants" id="OGLUM12G09640.1"/>
    </source>
</evidence>
<evidence type="ECO:0000313" key="4">
    <source>
        <dbReference type="Proteomes" id="UP000026961"/>
    </source>
</evidence>
<sequence length="106" mass="11727">MSLDDVAPAHGGGGSGRGRRVRKTDAGEEGGGVRPQRGGGRGEVEEERKRCSTMAGEVALRQRRNGEIWRVADGRGTKKRRSGRRERIRLGLINLAWFLWVQVSVF</sequence>
<dbReference type="Proteomes" id="UP000026961">
    <property type="component" value="Chromosome 12"/>
</dbReference>
<feature type="compositionally biased region" description="Gly residues" evidence="1">
    <location>
        <begin position="29"/>
        <end position="39"/>
    </location>
</feature>
<dbReference type="EnsemblPlants" id="OGLUM12G09640.1">
    <property type="protein sequence ID" value="OGLUM12G09640.1"/>
    <property type="gene ID" value="OGLUM12G09640"/>
</dbReference>
<feature type="region of interest" description="Disordered" evidence="1">
    <location>
        <begin position="1"/>
        <end position="50"/>
    </location>
</feature>
<protein>
    <submittedName>
        <fullName evidence="3">Uncharacterized protein</fullName>
    </submittedName>
</protein>
<keyword evidence="2" id="KW-1133">Transmembrane helix</keyword>
<dbReference type="AlphaFoldDB" id="A0A0E0BR90"/>
<feature type="transmembrane region" description="Helical" evidence="2">
    <location>
        <begin position="88"/>
        <end position="105"/>
    </location>
</feature>
<evidence type="ECO:0000256" key="2">
    <source>
        <dbReference type="SAM" id="Phobius"/>
    </source>
</evidence>
<accession>A0A0E0BR90</accession>
<keyword evidence="4" id="KW-1185">Reference proteome</keyword>
<dbReference type="HOGENOM" id="CLU_181949_0_0_1"/>
<feature type="compositionally biased region" description="Basic and acidic residues" evidence="1">
    <location>
        <begin position="40"/>
        <end position="50"/>
    </location>
</feature>
<proteinExistence type="predicted"/>
<organism evidence="3">
    <name type="scientific">Oryza glumipatula</name>
    <dbReference type="NCBI Taxonomy" id="40148"/>
    <lineage>
        <taxon>Eukaryota</taxon>
        <taxon>Viridiplantae</taxon>
        <taxon>Streptophyta</taxon>
        <taxon>Embryophyta</taxon>
        <taxon>Tracheophyta</taxon>
        <taxon>Spermatophyta</taxon>
        <taxon>Magnoliopsida</taxon>
        <taxon>Liliopsida</taxon>
        <taxon>Poales</taxon>
        <taxon>Poaceae</taxon>
        <taxon>BOP clade</taxon>
        <taxon>Oryzoideae</taxon>
        <taxon>Oryzeae</taxon>
        <taxon>Oryzinae</taxon>
        <taxon>Oryza</taxon>
    </lineage>
</organism>
<reference evidence="3" key="2">
    <citation type="submission" date="2018-05" db="EMBL/GenBank/DDBJ databases">
        <title>OgluRS3 (Oryza glumaepatula Reference Sequence Version 3).</title>
        <authorList>
            <person name="Zhang J."/>
            <person name="Kudrna D."/>
            <person name="Lee S."/>
            <person name="Talag J."/>
            <person name="Welchert J."/>
            <person name="Wing R.A."/>
        </authorList>
    </citation>
    <scope>NUCLEOTIDE SEQUENCE [LARGE SCALE GENOMIC DNA]</scope>
</reference>
<evidence type="ECO:0000256" key="1">
    <source>
        <dbReference type="SAM" id="MobiDB-lite"/>
    </source>
</evidence>
<name>A0A0E0BR90_9ORYZ</name>